<dbReference type="Gene3D" id="1.10.520.20">
    <property type="entry name" value="N-terminal domain of the delta subunit of the F1F0-ATP synthase"/>
    <property type="match status" value="1"/>
</dbReference>
<dbReference type="RefSeq" id="WP_129890823.1">
    <property type="nucleotide sequence ID" value="NZ_CP035758.1"/>
</dbReference>
<dbReference type="NCBIfam" id="TIGR01145">
    <property type="entry name" value="ATP_synt_delta"/>
    <property type="match status" value="1"/>
</dbReference>
<keyword evidence="7" id="KW-1003">Cell membrane</keyword>
<dbReference type="GO" id="GO:0046933">
    <property type="term" value="F:proton-transporting ATP synthase activity, rotational mechanism"/>
    <property type="evidence" value="ECO:0007669"/>
    <property type="project" value="UniProtKB-UniRule"/>
</dbReference>
<dbReference type="GO" id="GO:0005886">
    <property type="term" value="C:plasma membrane"/>
    <property type="evidence" value="ECO:0007669"/>
    <property type="project" value="UniProtKB-SubCell"/>
</dbReference>
<dbReference type="PANTHER" id="PTHR11910">
    <property type="entry name" value="ATP SYNTHASE DELTA CHAIN"/>
    <property type="match status" value="1"/>
</dbReference>
<keyword evidence="3 7" id="KW-0375">Hydrogen ion transport</keyword>
<evidence type="ECO:0000313" key="10">
    <source>
        <dbReference type="Proteomes" id="UP000290365"/>
    </source>
</evidence>
<comment type="similarity">
    <text evidence="7">Belongs to the ATPase delta chain family.</text>
</comment>
<keyword evidence="6 7" id="KW-0066">ATP synthesis</keyword>
<dbReference type="PRINTS" id="PR00125">
    <property type="entry name" value="ATPASEDELTA"/>
</dbReference>
<dbReference type="Proteomes" id="UP000290365">
    <property type="component" value="Chromosome"/>
</dbReference>
<dbReference type="GO" id="GO:0045259">
    <property type="term" value="C:proton-transporting ATP synthase complex"/>
    <property type="evidence" value="ECO:0007669"/>
    <property type="project" value="UniProtKB-KW"/>
</dbReference>
<gene>
    <name evidence="7 9" type="primary">atpH</name>
    <name evidence="9" type="ORF">EPA93_28780</name>
</gene>
<evidence type="ECO:0000256" key="5">
    <source>
        <dbReference type="ARBA" id="ARBA00023136"/>
    </source>
</evidence>
<dbReference type="InterPro" id="IPR026015">
    <property type="entry name" value="ATP_synth_OSCP/delta_N_sf"/>
</dbReference>
<evidence type="ECO:0000313" key="9">
    <source>
        <dbReference type="EMBL" id="QBD79757.1"/>
    </source>
</evidence>
<keyword evidence="4 7" id="KW-0406">Ion transport</keyword>
<evidence type="ECO:0000256" key="6">
    <source>
        <dbReference type="ARBA" id="ARBA00023310"/>
    </source>
</evidence>
<proteinExistence type="inferred from homology"/>
<dbReference type="OrthoDB" id="9802471at2"/>
<dbReference type="EMBL" id="CP035758">
    <property type="protein sequence ID" value="QBD79757.1"/>
    <property type="molecule type" value="Genomic_DNA"/>
</dbReference>
<feature type="compositionally biased region" description="Basic and acidic residues" evidence="8">
    <location>
        <begin position="193"/>
        <end position="202"/>
    </location>
</feature>
<sequence>MLKGAIARRYAGAIFDLARKQNTLDRTLEDVKEIARLFSHRKLSYLLREPKIPAQRKEAAIRQELASRVLPTSLNLALLIIQRGLVEVMPNIARELEAMELEYRNQAVALVTTAAPMDEAQSTLVKQALERKTGKSIIIQTRVDPSILGGVVARVGDQIVDGSVRYRLSALQQQLLTTVSSADFDFFSEELAKTSSDGHEAQTKASTYTMPGAGAKDRA</sequence>
<feature type="region of interest" description="Disordered" evidence="8">
    <location>
        <begin position="193"/>
        <end position="219"/>
    </location>
</feature>
<organism evidence="9 10">
    <name type="scientific">Ktedonosporobacter rubrisoli</name>
    <dbReference type="NCBI Taxonomy" id="2509675"/>
    <lineage>
        <taxon>Bacteria</taxon>
        <taxon>Bacillati</taxon>
        <taxon>Chloroflexota</taxon>
        <taxon>Ktedonobacteria</taxon>
        <taxon>Ktedonobacterales</taxon>
        <taxon>Ktedonosporobacteraceae</taxon>
        <taxon>Ktedonosporobacter</taxon>
    </lineage>
</organism>
<reference evidence="9 10" key="1">
    <citation type="submission" date="2019-01" db="EMBL/GenBank/DDBJ databases">
        <title>Ktedonosporobacter rubrisoli SCAWS-G2.</title>
        <authorList>
            <person name="Huang Y."/>
            <person name="Yan B."/>
        </authorList>
    </citation>
    <scope>NUCLEOTIDE SEQUENCE [LARGE SCALE GENOMIC DNA]</scope>
    <source>
        <strain evidence="9 10">SCAWS-G2</strain>
    </source>
</reference>
<keyword evidence="7" id="KW-0139">CF(1)</keyword>
<name>A0A4P6JVR6_KTERU</name>
<dbReference type="KEGG" id="kbs:EPA93_28780"/>
<comment type="function">
    <text evidence="7">F(1)F(0) ATP synthase produces ATP from ADP in the presence of a proton or sodium gradient. F-type ATPases consist of two structural domains, F(1) containing the extramembraneous catalytic core and F(0) containing the membrane proton channel, linked together by a central stalk and a peripheral stalk. During catalysis, ATP synthesis in the catalytic domain of F(1) is coupled via a rotary mechanism of the central stalk subunits to proton translocation.</text>
</comment>
<evidence type="ECO:0000256" key="8">
    <source>
        <dbReference type="SAM" id="MobiDB-lite"/>
    </source>
</evidence>
<evidence type="ECO:0000256" key="3">
    <source>
        <dbReference type="ARBA" id="ARBA00022781"/>
    </source>
</evidence>
<dbReference type="SUPFAM" id="SSF47928">
    <property type="entry name" value="N-terminal domain of the delta subunit of the F1F0-ATP synthase"/>
    <property type="match status" value="1"/>
</dbReference>
<evidence type="ECO:0000256" key="7">
    <source>
        <dbReference type="HAMAP-Rule" id="MF_01416"/>
    </source>
</evidence>
<dbReference type="Pfam" id="PF00213">
    <property type="entry name" value="OSCP"/>
    <property type="match status" value="1"/>
</dbReference>
<dbReference type="InterPro" id="IPR000711">
    <property type="entry name" value="ATPase_OSCP/dsu"/>
</dbReference>
<evidence type="ECO:0000256" key="2">
    <source>
        <dbReference type="ARBA" id="ARBA00022448"/>
    </source>
</evidence>
<comment type="function">
    <text evidence="7">This protein is part of the stalk that links CF(0) to CF(1). It either transmits conformational changes from CF(0) to CF(1) or is implicated in proton conduction.</text>
</comment>
<keyword evidence="10" id="KW-1185">Reference proteome</keyword>
<evidence type="ECO:0000256" key="1">
    <source>
        <dbReference type="ARBA" id="ARBA00004370"/>
    </source>
</evidence>
<evidence type="ECO:0000256" key="4">
    <source>
        <dbReference type="ARBA" id="ARBA00023065"/>
    </source>
</evidence>
<protein>
    <recommendedName>
        <fullName evidence="7">ATP synthase subunit delta</fullName>
    </recommendedName>
    <alternativeName>
        <fullName evidence="7">ATP synthase F(1) sector subunit delta</fullName>
    </alternativeName>
    <alternativeName>
        <fullName evidence="7">F-type ATPase subunit delta</fullName>
        <shortName evidence="7">F-ATPase subunit delta</shortName>
    </alternativeName>
</protein>
<accession>A0A4P6JVR6</accession>
<dbReference type="AlphaFoldDB" id="A0A4P6JVR6"/>
<comment type="subunit">
    <text evidence="7">F-type ATPases have 2 components, F(1) - the catalytic core - and F(0) - the membrane proton channel. F(1) has five subunits: alpha(3), beta(3), gamma(1), delta(1), epsilon(1). F(0) has three main subunits: a(1), b(2) and c(10-14). The alpha and beta chains form an alternating ring which encloses part of the gamma chain. F(1) is attached to F(0) by a central stalk formed by the gamma and epsilon chains, while a peripheral stalk is formed by the delta and b chains.</text>
</comment>
<dbReference type="HAMAP" id="MF_01416">
    <property type="entry name" value="ATP_synth_delta_bact"/>
    <property type="match status" value="1"/>
</dbReference>
<keyword evidence="2 7" id="KW-0813">Transport</keyword>
<keyword evidence="5 7" id="KW-0472">Membrane</keyword>
<comment type="subcellular location">
    <subcellularLocation>
        <location evidence="7">Cell membrane</location>
        <topology evidence="7">Peripheral membrane protein</topology>
    </subcellularLocation>
    <subcellularLocation>
        <location evidence="1">Membrane</location>
    </subcellularLocation>
</comment>